<dbReference type="GO" id="GO:0030638">
    <property type="term" value="P:polyketide metabolic process"/>
    <property type="evidence" value="ECO:0007669"/>
    <property type="project" value="InterPro"/>
</dbReference>
<dbReference type="PANTHER" id="PTHR38436">
    <property type="entry name" value="POLYKETIDE CYCLASE SNOAL-LIKE DOMAIN"/>
    <property type="match status" value="1"/>
</dbReference>
<dbReference type="AlphaFoldDB" id="A0A0F9RNN3"/>
<dbReference type="InterPro" id="IPR009959">
    <property type="entry name" value="Cyclase_SnoaL-like"/>
</dbReference>
<evidence type="ECO:0000313" key="1">
    <source>
        <dbReference type="EMBL" id="KKN56309.1"/>
    </source>
</evidence>
<name>A0A0F9RNN3_9ZZZZ</name>
<dbReference type="EMBL" id="LAZR01000849">
    <property type="protein sequence ID" value="KKN56309.1"/>
    <property type="molecule type" value="Genomic_DNA"/>
</dbReference>
<dbReference type="PANTHER" id="PTHR38436:SF1">
    <property type="entry name" value="ESTER CYCLASE"/>
    <property type="match status" value="1"/>
</dbReference>
<proteinExistence type="predicted"/>
<evidence type="ECO:0008006" key="2">
    <source>
        <dbReference type="Google" id="ProtNLM"/>
    </source>
</evidence>
<dbReference type="Gene3D" id="3.10.450.50">
    <property type="match status" value="2"/>
</dbReference>
<protein>
    <recommendedName>
        <fullName evidence="2">SnoaL-like domain-containing protein</fullName>
    </recommendedName>
</protein>
<accession>A0A0F9RNN3</accession>
<dbReference type="SUPFAM" id="SSF54427">
    <property type="entry name" value="NTF2-like"/>
    <property type="match status" value="2"/>
</dbReference>
<sequence>MAEIINNKQLVRQFHAALEKTQGNDLNAVFKEYLADNYSFKGVHPFNELNNANDVIEHVWQPLFHSFKALQRREDIFIAGQSEADGGEWVMSMGHFMGLFDRDWLGIAPSHKLATIRYAEFNCVKDGKIIQTGFFVDIIGVMLQVGLNPLPLSTGQYFTYPGPRTHDGVRLGEGSDEQSTRTMNLVNQMIDNLTALNQSGINTCPPEVLAKTWDKNMVWYGPAGIGATYTIERYQQQHMYPFREGLTGKVFNGHICRFAEDEYACFFGWPNLTNTAIGGFLGLPGANTPADMRVVDVYHREGDKLVENWVIIDLPYWLKQQGLDILKRTQRIVNPET</sequence>
<reference evidence="1" key="1">
    <citation type="journal article" date="2015" name="Nature">
        <title>Complex archaea that bridge the gap between prokaryotes and eukaryotes.</title>
        <authorList>
            <person name="Spang A."/>
            <person name="Saw J.H."/>
            <person name="Jorgensen S.L."/>
            <person name="Zaremba-Niedzwiedzka K."/>
            <person name="Martijn J."/>
            <person name="Lind A.E."/>
            <person name="van Eijk R."/>
            <person name="Schleper C."/>
            <person name="Guy L."/>
            <person name="Ettema T.J."/>
        </authorList>
    </citation>
    <scope>NUCLEOTIDE SEQUENCE</scope>
</reference>
<organism evidence="1">
    <name type="scientific">marine sediment metagenome</name>
    <dbReference type="NCBI Taxonomy" id="412755"/>
    <lineage>
        <taxon>unclassified sequences</taxon>
        <taxon>metagenomes</taxon>
        <taxon>ecological metagenomes</taxon>
    </lineage>
</organism>
<comment type="caution">
    <text evidence="1">The sequence shown here is derived from an EMBL/GenBank/DDBJ whole genome shotgun (WGS) entry which is preliminary data.</text>
</comment>
<dbReference type="InterPro" id="IPR032710">
    <property type="entry name" value="NTF2-like_dom_sf"/>
</dbReference>
<gene>
    <name evidence="1" type="ORF">LCGC14_0573520</name>
</gene>